<keyword evidence="4 9" id="KW-0418">Kinase</keyword>
<evidence type="ECO:0000256" key="1">
    <source>
        <dbReference type="ARBA" id="ARBA00010995"/>
    </source>
</evidence>
<dbReference type="AlphaFoldDB" id="A0AAV5RLK0"/>
<feature type="compositionally biased region" description="Low complexity" evidence="8">
    <location>
        <begin position="50"/>
        <end position="73"/>
    </location>
</feature>
<keyword evidence="2" id="KW-0808">Transferase</keyword>
<accession>A0AAV5RLK0</accession>
<organism evidence="9 10">
    <name type="scientific">Starmerella bacillaris</name>
    <name type="common">Yeast</name>
    <name type="synonym">Candida zemplinina</name>
    <dbReference type="NCBI Taxonomy" id="1247836"/>
    <lineage>
        <taxon>Eukaryota</taxon>
        <taxon>Fungi</taxon>
        <taxon>Dikarya</taxon>
        <taxon>Ascomycota</taxon>
        <taxon>Saccharomycotina</taxon>
        <taxon>Dipodascomycetes</taxon>
        <taxon>Dipodascales</taxon>
        <taxon>Trichomonascaceae</taxon>
        <taxon>Starmerella</taxon>
    </lineage>
</organism>
<dbReference type="Pfam" id="PF01513">
    <property type="entry name" value="NAD_kinase"/>
    <property type="match status" value="1"/>
</dbReference>
<name>A0AAV5RLK0_STABA</name>
<dbReference type="InterPro" id="IPR002504">
    <property type="entry name" value="NADK"/>
</dbReference>
<feature type="compositionally biased region" description="Low complexity" evidence="8">
    <location>
        <begin position="103"/>
        <end position="112"/>
    </location>
</feature>
<dbReference type="FunFam" id="2.60.200.30:FF:000009">
    <property type="entry name" value="Poly(P)/ATP NAD kinase"/>
    <property type="match status" value="1"/>
</dbReference>
<feature type="region of interest" description="Disordered" evidence="8">
    <location>
        <begin position="40"/>
        <end position="74"/>
    </location>
</feature>
<feature type="region of interest" description="Disordered" evidence="8">
    <location>
        <begin position="216"/>
        <end position="236"/>
    </location>
</feature>
<dbReference type="GO" id="GO:0006741">
    <property type="term" value="P:NADP+ biosynthetic process"/>
    <property type="evidence" value="ECO:0007669"/>
    <property type="project" value="InterPro"/>
</dbReference>
<feature type="compositionally biased region" description="Polar residues" evidence="8">
    <location>
        <begin position="113"/>
        <end position="123"/>
    </location>
</feature>
<gene>
    <name evidence="9" type="ORF">DASB73_033010</name>
</gene>
<evidence type="ECO:0000256" key="7">
    <source>
        <dbReference type="ARBA" id="ARBA00023027"/>
    </source>
</evidence>
<dbReference type="PANTHER" id="PTHR20275:SF0">
    <property type="entry name" value="NAD KINASE"/>
    <property type="match status" value="1"/>
</dbReference>
<keyword evidence="7" id="KW-0520">NAD</keyword>
<evidence type="ECO:0000256" key="8">
    <source>
        <dbReference type="SAM" id="MobiDB-lite"/>
    </source>
</evidence>
<protein>
    <submittedName>
        <fullName evidence="9">NADH/NAD(+) kinase</fullName>
    </submittedName>
</protein>
<dbReference type="SUPFAM" id="SSF111331">
    <property type="entry name" value="NAD kinase/diacylglycerol kinase-like"/>
    <property type="match status" value="1"/>
</dbReference>
<dbReference type="HAMAP" id="MF_00361">
    <property type="entry name" value="NAD_kinase"/>
    <property type="match status" value="1"/>
</dbReference>
<dbReference type="Gene3D" id="3.40.50.10330">
    <property type="entry name" value="Probable inorganic polyphosphate/atp-NAD kinase, domain 1"/>
    <property type="match status" value="1"/>
</dbReference>
<keyword evidence="6" id="KW-0521">NADP</keyword>
<dbReference type="EMBL" id="BTGC01000008">
    <property type="protein sequence ID" value="GMM52338.1"/>
    <property type="molecule type" value="Genomic_DNA"/>
</dbReference>
<comment type="similarity">
    <text evidence="1">Belongs to the NAD kinase family.</text>
</comment>
<sequence>MPTPLVESLELDESTENQINQQLDSLQSHAEGDATAVAFEVKKIPLNPQSDAGDSSRPSSSSSHSSDSVDQSSPLIVIHNSLAENLKKRNSTFQTAVDRSSRRSNSINRRSSATSPDEFSSQESKIEKTLKKNSKSDRSLSSSQTNRDIVLVDSKERLSEMATNIRGISNALSNVALTPKVKTVFIMTKIHDEELTPKTYELAEWLLNWEPRCDTPEPGNAGEDVAVQDGSNSSQGTPCCSGNLQIYIENVIAETPSFNFEKLKRDNPKKAHNIKLWSPETISEYANNIDLVVTLGGDGTVLYTSWLFQKIVPPTLSFALGTLGFMTENQYEDYAEILDDHLTHGIRCALRMRFDCTIWRTKNPDQCGSDDLARELHEAGENCQFKTHFKGEEYSILNEVVVDRGPNPFVTMTELYGDFELLTCIRADGVVISTPTGSTAYSMSAGGSLVHPDIPAQLISPICPHTLSFRPLVVPDSMALHLGVPYDSRSSAFASFDGKTRVELGRGDVLAINISRFPFPKVLPPTSTAISWVQQLSRTLNWNEQKRPKRNVE</sequence>
<evidence type="ECO:0000256" key="4">
    <source>
        <dbReference type="ARBA" id="ARBA00022777"/>
    </source>
</evidence>
<dbReference type="InterPro" id="IPR017438">
    <property type="entry name" value="ATP-NAD_kinase_N"/>
</dbReference>
<evidence type="ECO:0000256" key="2">
    <source>
        <dbReference type="ARBA" id="ARBA00022679"/>
    </source>
</evidence>
<evidence type="ECO:0000256" key="3">
    <source>
        <dbReference type="ARBA" id="ARBA00022741"/>
    </source>
</evidence>
<evidence type="ECO:0000313" key="9">
    <source>
        <dbReference type="EMBL" id="GMM52338.1"/>
    </source>
</evidence>
<dbReference type="Pfam" id="PF20143">
    <property type="entry name" value="NAD_kinase_C"/>
    <property type="match status" value="1"/>
</dbReference>
<dbReference type="InterPro" id="IPR016064">
    <property type="entry name" value="NAD/diacylglycerol_kinase_sf"/>
</dbReference>
<dbReference type="GO" id="GO:0003951">
    <property type="term" value="F:NAD+ kinase activity"/>
    <property type="evidence" value="ECO:0007669"/>
    <property type="project" value="InterPro"/>
</dbReference>
<dbReference type="GO" id="GO:0019674">
    <property type="term" value="P:NAD+ metabolic process"/>
    <property type="evidence" value="ECO:0007669"/>
    <property type="project" value="InterPro"/>
</dbReference>
<reference evidence="9 10" key="1">
    <citation type="journal article" date="2023" name="Elife">
        <title>Identification of key yeast species and microbe-microbe interactions impacting larval growth of Drosophila in the wild.</title>
        <authorList>
            <person name="Mure A."/>
            <person name="Sugiura Y."/>
            <person name="Maeda R."/>
            <person name="Honda K."/>
            <person name="Sakurai N."/>
            <person name="Takahashi Y."/>
            <person name="Watada M."/>
            <person name="Katoh T."/>
            <person name="Gotoh A."/>
            <person name="Gotoh Y."/>
            <person name="Taniguchi I."/>
            <person name="Nakamura K."/>
            <person name="Hayashi T."/>
            <person name="Katayama T."/>
            <person name="Uemura T."/>
            <person name="Hattori Y."/>
        </authorList>
    </citation>
    <scope>NUCLEOTIDE SEQUENCE [LARGE SCALE GENOMIC DNA]</scope>
    <source>
        <strain evidence="9 10">SB-73</strain>
    </source>
</reference>
<comment type="caution">
    <text evidence="9">The sequence shown here is derived from an EMBL/GenBank/DDBJ whole genome shotgun (WGS) entry which is preliminary data.</text>
</comment>
<keyword evidence="5" id="KW-0067">ATP-binding</keyword>
<dbReference type="PANTHER" id="PTHR20275">
    <property type="entry name" value="NAD KINASE"/>
    <property type="match status" value="1"/>
</dbReference>
<feature type="region of interest" description="Disordered" evidence="8">
    <location>
        <begin position="89"/>
        <end position="145"/>
    </location>
</feature>
<evidence type="ECO:0000256" key="6">
    <source>
        <dbReference type="ARBA" id="ARBA00022857"/>
    </source>
</evidence>
<keyword evidence="10" id="KW-1185">Reference proteome</keyword>
<feature type="compositionally biased region" description="Basic and acidic residues" evidence="8">
    <location>
        <begin position="124"/>
        <end position="138"/>
    </location>
</feature>
<dbReference type="Proteomes" id="UP001362899">
    <property type="component" value="Unassembled WGS sequence"/>
</dbReference>
<evidence type="ECO:0000256" key="5">
    <source>
        <dbReference type="ARBA" id="ARBA00022840"/>
    </source>
</evidence>
<evidence type="ECO:0000313" key="10">
    <source>
        <dbReference type="Proteomes" id="UP001362899"/>
    </source>
</evidence>
<proteinExistence type="inferred from homology"/>
<dbReference type="InterPro" id="IPR017437">
    <property type="entry name" value="ATP-NAD_kinase_PpnK-typ_C"/>
</dbReference>
<dbReference type="GO" id="GO:0005524">
    <property type="term" value="F:ATP binding"/>
    <property type="evidence" value="ECO:0007669"/>
    <property type="project" value="UniProtKB-KW"/>
</dbReference>
<keyword evidence="3" id="KW-0547">Nucleotide-binding</keyword>
<dbReference type="Gene3D" id="2.60.200.30">
    <property type="entry name" value="Probable inorganic polyphosphate/atp-NAD kinase, domain 2"/>
    <property type="match status" value="1"/>
</dbReference>